<reference evidence="2 3" key="1">
    <citation type="submission" date="2020-08" db="EMBL/GenBank/DDBJ databases">
        <title>Plant Genome Project.</title>
        <authorList>
            <person name="Zhang R.-G."/>
        </authorList>
    </citation>
    <scope>NUCLEOTIDE SEQUENCE [LARGE SCALE GENOMIC DNA]</scope>
    <source>
        <tissue evidence="2">Rhizome</tissue>
    </source>
</reference>
<feature type="region of interest" description="Disordered" evidence="1">
    <location>
        <begin position="86"/>
        <end position="120"/>
    </location>
</feature>
<feature type="compositionally biased region" description="Basic and acidic residues" evidence="1">
    <location>
        <begin position="93"/>
        <end position="105"/>
    </location>
</feature>
<dbReference type="PANTHER" id="PTHR36892">
    <property type="entry name" value="OS01G0201800 PROTEIN"/>
    <property type="match status" value="1"/>
</dbReference>
<evidence type="ECO:0000313" key="3">
    <source>
        <dbReference type="Proteomes" id="UP000734854"/>
    </source>
</evidence>
<sequence>MAVAKEIFSIREYAGKMRGVDYEKCWPFLEDREGRLLPPMPVRKFRWWADALREVRSLVEAADRVDLDKVAVDTAAVAVREGNLIEPSNTSLEGERETSAEERQGRTRHPTARAKQRTPKKRSIIELFAVAPPIRGIHEEDRQDQWRGGGKQQGAAFASHINLGVGDGIEISKRKKRSKDEPGRKMLMEKIGTKKKFKPKTKLMKKHKQVEIRATNKPLLTQEEACKLNMSSPAELYKILKSKVYEKQFARMHKRLVHKQVKTATIQTLLKKHIFRLAQTSKFVPRSQEATRIPPGTTRVKKRKWSNSTKKRKKREKILDSDLVELCHDPTTSLTIGKDDTLVHDRVSLPLQLPHLETLCKIVSDVLAASSTMGSLNRYPSTTEGAQLNMIDEETQTNLNDNGLSTSTMRTSETSSDKQLGDGSVHTTANPSITKRDPMIESLDLNHPVKENLDLNCICPDSSTSMPSSSCSVDMNNLGSVNNGRLDPENGIYQEQSFSISSDHANRSHNPIGKCISISNARSALSLPRNQDNIHWLSCLGQSHLNTIAGNTHLICPEMDACNDFPKLQQAYYLAKDKLASTCSSFNPKTLVEPTSIGEPIWRNKCNEGYIGLPLNSQGELIQLHPMTRHVSCEIDKFPKPELSSLQYCPSSSHLKPQSSYIWTRGKFPFLSPNYDADQNWFLKQYNPARQVGLSDLGSVGVQALEKLKNQTYDEKAQFNHCDPAQVISSCHDCRDHIITESCFDRMKFHSDREVELGLQSDIQPTMRLMGKNVTVGSYSKECHGSTSCTNMRLYNEPVLKRWPYEDCIVQQSGSARQIPFSSIDIPSRYCCISADKLAPNCMHLGFGQDWMLNGGCSSTSGDRGFHIGLSQSPVPGQSFLNRHTVVHSRVETQSVKGQRKMFWGPYPSNLHHHMLLDSNHCKHSQGLSFSVPSNSHPTYLSQISTQASRATAIQKLPHWMQDSTSSHLHFVRYPTVYHSCNMLASGGYPHASPYPRQVVSFPSSSSHPCESYVPTSTFDPPSMTTKNFSFTSSNYGDKIRVNDGGGFSFAHNESQDHYNKGKKRFASSEEKNVETAKRSNLKLQDLNLMTSGSREQSLGQKDNPIASEVNACVSSAVDVSPPVTNNEKDNVVVSGGFVPSKSSHKRSGPVKLSAGAKHILRPNGSLDQENSRPIYSTIYFTQATSSGKDVIPKEKAAKVYRF</sequence>
<evidence type="ECO:0000256" key="1">
    <source>
        <dbReference type="SAM" id="MobiDB-lite"/>
    </source>
</evidence>
<evidence type="ECO:0000313" key="2">
    <source>
        <dbReference type="EMBL" id="KAG6531550.1"/>
    </source>
</evidence>
<feature type="region of interest" description="Disordered" evidence="1">
    <location>
        <begin position="395"/>
        <end position="435"/>
    </location>
</feature>
<protein>
    <submittedName>
        <fullName evidence="2">Uncharacterized protein</fullName>
    </submittedName>
</protein>
<dbReference type="OrthoDB" id="736291at2759"/>
<gene>
    <name evidence="2" type="ORF">ZIOFF_005364</name>
</gene>
<name>A0A8J5LMI8_ZINOF</name>
<keyword evidence="3" id="KW-1185">Reference proteome</keyword>
<feature type="compositionally biased region" description="Basic residues" evidence="1">
    <location>
        <begin position="106"/>
        <end position="120"/>
    </location>
</feature>
<organism evidence="2 3">
    <name type="scientific">Zingiber officinale</name>
    <name type="common">Ginger</name>
    <name type="synonym">Amomum zingiber</name>
    <dbReference type="NCBI Taxonomy" id="94328"/>
    <lineage>
        <taxon>Eukaryota</taxon>
        <taxon>Viridiplantae</taxon>
        <taxon>Streptophyta</taxon>
        <taxon>Embryophyta</taxon>
        <taxon>Tracheophyta</taxon>
        <taxon>Spermatophyta</taxon>
        <taxon>Magnoliopsida</taxon>
        <taxon>Liliopsida</taxon>
        <taxon>Zingiberales</taxon>
        <taxon>Zingiberaceae</taxon>
        <taxon>Zingiber</taxon>
    </lineage>
</organism>
<dbReference type="EMBL" id="JACMSC010000002">
    <property type="protein sequence ID" value="KAG6531550.1"/>
    <property type="molecule type" value="Genomic_DNA"/>
</dbReference>
<proteinExistence type="predicted"/>
<dbReference type="PANTHER" id="PTHR36892:SF1">
    <property type="entry name" value="OS05G0518200 PROTEIN"/>
    <property type="match status" value="1"/>
</dbReference>
<accession>A0A8J5LMI8</accession>
<feature type="compositionally biased region" description="Low complexity" evidence="1">
    <location>
        <begin position="405"/>
        <end position="414"/>
    </location>
</feature>
<dbReference type="AlphaFoldDB" id="A0A8J5LMI8"/>
<comment type="caution">
    <text evidence="2">The sequence shown here is derived from an EMBL/GenBank/DDBJ whole genome shotgun (WGS) entry which is preliminary data.</text>
</comment>
<dbReference type="Proteomes" id="UP000734854">
    <property type="component" value="Unassembled WGS sequence"/>
</dbReference>